<sequence length="69" mass="8169">MTDKTEIGYPLVLTANEISELLQISKPTAYEIMNRSDFPLIKFGRTKRVMRQDFLLWLEHKKNKEKAQN</sequence>
<evidence type="ECO:0000313" key="2">
    <source>
        <dbReference type="EMBL" id="MFD1735378.1"/>
    </source>
</evidence>
<gene>
    <name evidence="2" type="ORF">ACFSCX_02260</name>
</gene>
<evidence type="ECO:0000259" key="1">
    <source>
        <dbReference type="Pfam" id="PF12728"/>
    </source>
</evidence>
<dbReference type="InterPro" id="IPR041657">
    <property type="entry name" value="HTH_17"/>
</dbReference>
<feature type="domain" description="Helix-turn-helix" evidence="1">
    <location>
        <begin position="12"/>
        <end position="60"/>
    </location>
</feature>
<proteinExistence type="predicted"/>
<keyword evidence="3" id="KW-1185">Reference proteome</keyword>
<dbReference type="EMBL" id="JBHUEM010000003">
    <property type="protein sequence ID" value="MFD1735378.1"/>
    <property type="molecule type" value="Genomic_DNA"/>
</dbReference>
<accession>A0ABW4LK15</accession>
<dbReference type="Proteomes" id="UP001597214">
    <property type="component" value="Unassembled WGS sequence"/>
</dbReference>
<comment type="caution">
    <text evidence="2">The sequence shown here is derived from an EMBL/GenBank/DDBJ whole genome shotgun (WGS) entry which is preliminary data.</text>
</comment>
<organism evidence="2 3">
    <name type="scientific">Bacillus salitolerans</name>
    <dbReference type="NCBI Taxonomy" id="1437434"/>
    <lineage>
        <taxon>Bacteria</taxon>
        <taxon>Bacillati</taxon>
        <taxon>Bacillota</taxon>
        <taxon>Bacilli</taxon>
        <taxon>Bacillales</taxon>
        <taxon>Bacillaceae</taxon>
        <taxon>Bacillus</taxon>
    </lineage>
</organism>
<dbReference type="RefSeq" id="WP_377926478.1">
    <property type="nucleotide sequence ID" value="NZ_JBHUEM010000003.1"/>
</dbReference>
<protein>
    <submittedName>
        <fullName evidence="2">Helix-turn-helix domain-containing protein</fullName>
    </submittedName>
</protein>
<reference evidence="3" key="1">
    <citation type="journal article" date="2019" name="Int. J. Syst. Evol. Microbiol.">
        <title>The Global Catalogue of Microorganisms (GCM) 10K type strain sequencing project: providing services to taxonomists for standard genome sequencing and annotation.</title>
        <authorList>
            <consortium name="The Broad Institute Genomics Platform"/>
            <consortium name="The Broad Institute Genome Sequencing Center for Infectious Disease"/>
            <person name="Wu L."/>
            <person name="Ma J."/>
        </authorList>
    </citation>
    <scope>NUCLEOTIDE SEQUENCE [LARGE SCALE GENOMIC DNA]</scope>
    <source>
        <strain evidence="3">CCUG 49339</strain>
    </source>
</reference>
<evidence type="ECO:0000313" key="3">
    <source>
        <dbReference type="Proteomes" id="UP001597214"/>
    </source>
</evidence>
<dbReference type="Pfam" id="PF12728">
    <property type="entry name" value="HTH_17"/>
    <property type="match status" value="1"/>
</dbReference>
<name>A0ABW4LK15_9BACI</name>